<proteinExistence type="predicted"/>
<evidence type="ECO:0000313" key="1">
    <source>
        <dbReference type="EMBL" id="GBP45756.1"/>
    </source>
</evidence>
<protein>
    <submittedName>
        <fullName evidence="1">Uncharacterized protein</fullName>
    </submittedName>
</protein>
<sequence>MVRTYEEIIKEFKDGFQCEINYAQLFYNTVQKEADLAEYFYKIKRLGAEAKFNKENTTFMTFLPGLKAYVKSLLHKPVAELKSAITNYKLVYEENPQAEHAGRMPHMPVTPSSVLQDILYLPRMREILKYSSYFGMPLH</sequence>
<dbReference type="OrthoDB" id="7492529at2759"/>
<keyword evidence="2" id="KW-1185">Reference proteome</keyword>
<dbReference type="AlphaFoldDB" id="A0A4C1W2M7"/>
<accession>A0A4C1W2M7</accession>
<organism evidence="1 2">
    <name type="scientific">Eumeta variegata</name>
    <name type="common">Bagworm moth</name>
    <name type="synonym">Eumeta japonica</name>
    <dbReference type="NCBI Taxonomy" id="151549"/>
    <lineage>
        <taxon>Eukaryota</taxon>
        <taxon>Metazoa</taxon>
        <taxon>Ecdysozoa</taxon>
        <taxon>Arthropoda</taxon>
        <taxon>Hexapoda</taxon>
        <taxon>Insecta</taxon>
        <taxon>Pterygota</taxon>
        <taxon>Neoptera</taxon>
        <taxon>Endopterygota</taxon>
        <taxon>Lepidoptera</taxon>
        <taxon>Glossata</taxon>
        <taxon>Ditrysia</taxon>
        <taxon>Tineoidea</taxon>
        <taxon>Psychidae</taxon>
        <taxon>Oiketicinae</taxon>
        <taxon>Eumeta</taxon>
    </lineage>
</organism>
<dbReference type="Proteomes" id="UP000299102">
    <property type="component" value="Unassembled WGS sequence"/>
</dbReference>
<reference evidence="1 2" key="1">
    <citation type="journal article" date="2019" name="Commun. Biol.">
        <title>The bagworm genome reveals a unique fibroin gene that provides high tensile strength.</title>
        <authorList>
            <person name="Kono N."/>
            <person name="Nakamura H."/>
            <person name="Ohtoshi R."/>
            <person name="Tomita M."/>
            <person name="Numata K."/>
            <person name="Arakawa K."/>
        </authorList>
    </citation>
    <scope>NUCLEOTIDE SEQUENCE [LARGE SCALE GENOMIC DNA]</scope>
</reference>
<name>A0A4C1W2M7_EUMVA</name>
<comment type="caution">
    <text evidence="1">The sequence shown here is derived from an EMBL/GenBank/DDBJ whole genome shotgun (WGS) entry which is preliminary data.</text>
</comment>
<dbReference type="EMBL" id="BGZK01000471">
    <property type="protein sequence ID" value="GBP45756.1"/>
    <property type="molecule type" value="Genomic_DNA"/>
</dbReference>
<evidence type="ECO:0000313" key="2">
    <source>
        <dbReference type="Proteomes" id="UP000299102"/>
    </source>
</evidence>
<gene>
    <name evidence="1" type="ORF">EVAR_76061_1</name>
</gene>